<reference evidence="1" key="2">
    <citation type="submission" date="2022-01" db="EMBL/GenBank/DDBJ databases">
        <authorList>
            <person name="Yamashiro T."/>
            <person name="Shiraishi A."/>
            <person name="Satake H."/>
            <person name="Nakayama K."/>
        </authorList>
    </citation>
    <scope>NUCLEOTIDE SEQUENCE</scope>
</reference>
<keyword evidence="2" id="KW-1185">Reference proteome</keyword>
<name>A0ABQ4ZUK5_9ASTR</name>
<dbReference type="Proteomes" id="UP001151760">
    <property type="component" value="Unassembled WGS sequence"/>
</dbReference>
<dbReference type="EMBL" id="BQNB010011697">
    <property type="protein sequence ID" value="GJS93974.1"/>
    <property type="molecule type" value="Genomic_DNA"/>
</dbReference>
<protein>
    <submittedName>
        <fullName evidence="1">Uncharacterized protein</fullName>
    </submittedName>
</protein>
<gene>
    <name evidence="1" type="ORF">Tco_0800942</name>
</gene>
<sequence>MGKLGGEVNTHKTLGELKTASWDVCYSRKDVCSGGRKMRTNRASAGAGHKSCKDTLPNPLIAEYERRNKRNTITYSLQPVSNANLKWKDLLFVKRNAYCEKLSKLQERSFGVPRVANWHLFDGYGFEDTLREMMKLEYIYEGYGDVFVDYSWERALSIDNEIYPEWVLEFFSTLYFDKDVDRTNLMKEKCIRFRLCEHEHILTLPEIVVVLGLFTEEEVEHRLFEVYFGKLEVDDKQVASRERCQKRDLWMMSALEESRGVNLAWIIVDHLYKYAPRTKENSVICAGHYVTKIASYLGYCMDDEIKKFSEPIDYEYWTSKMLADELDEENTCLKKETGIPT</sequence>
<comment type="caution">
    <text evidence="1">The sequence shown here is derived from an EMBL/GenBank/DDBJ whole genome shotgun (WGS) entry which is preliminary data.</text>
</comment>
<organism evidence="1 2">
    <name type="scientific">Tanacetum coccineum</name>
    <dbReference type="NCBI Taxonomy" id="301880"/>
    <lineage>
        <taxon>Eukaryota</taxon>
        <taxon>Viridiplantae</taxon>
        <taxon>Streptophyta</taxon>
        <taxon>Embryophyta</taxon>
        <taxon>Tracheophyta</taxon>
        <taxon>Spermatophyta</taxon>
        <taxon>Magnoliopsida</taxon>
        <taxon>eudicotyledons</taxon>
        <taxon>Gunneridae</taxon>
        <taxon>Pentapetalae</taxon>
        <taxon>asterids</taxon>
        <taxon>campanulids</taxon>
        <taxon>Asterales</taxon>
        <taxon>Asteraceae</taxon>
        <taxon>Asteroideae</taxon>
        <taxon>Anthemideae</taxon>
        <taxon>Anthemidinae</taxon>
        <taxon>Tanacetum</taxon>
    </lineage>
</organism>
<accession>A0ABQ4ZUK5</accession>
<evidence type="ECO:0000313" key="2">
    <source>
        <dbReference type="Proteomes" id="UP001151760"/>
    </source>
</evidence>
<evidence type="ECO:0000313" key="1">
    <source>
        <dbReference type="EMBL" id="GJS93974.1"/>
    </source>
</evidence>
<reference evidence="1" key="1">
    <citation type="journal article" date="2022" name="Int. J. Mol. Sci.">
        <title>Draft Genome of Tanacetum Coccineum: Genomic Comparison of Closely Related Tanacetum-Family Plants.</title>
        <authorList>
            <person name="Yamashiro T."/>
            <person name="Shiraishi A."/>
            <person name="Nakayama K."/>
            <person name="Satake H."/>
        </authorList>
    </citation>
    <scope>NUCLEOTIDE SEQUENCE</scope>
</reference>
<proteinExistence type="predicted"/>